<protein>
    <recommendedName>
        <fullName evidence="4">Arrestin-like N-terminal domain-containing protein</fullName>
    </recommendedName>
</protein>
<proteinExistence type="predicted"/>
<evidence type="ECO:0000313" key="3">
    <source>
        <dbReference type="Proteomes" id="UP000674318"/>
    </source>
</evidence>
<dbReference type="PANTHER" id="PTHR11188">
    <property type="entry name" value="ARRESTIN DOMAIN CONTAINING PROTEIN"/>
    <property type="match status" value="1"/>
</dbReference>
<dbReference type="InterPro" id="IPR014752">
    <property type="entry name" value="Arrestin-like_C"/>
</dbReference>
<sequence length="825" mass="91408">MLRRGRRSSEKMVPGLLVLLRHPSCYPGDRLQGVAILNLPFPCDILALEVRILGKEKSSLGGLIFTDKNPEARHTTYYEQFITLRGIGHDLLQMKQPLLSRCATVMSREAFARKSISFSTEEQTPQSLIRSAAFPPPSPMCSEVPDLTASVTQSTRKEAVHLIPGTYSYPFSVILPDNLPASRELSHGRDGRCVLRYCVIASLIMTSGKIYTSEARFRVNPLPVQVQRWYQLHGNEQLLFGNAVQHDEADNTKPRSRFMARLMSSVGALPADTAERNREAASMRCMRHHRQFHEDQLALETAEYTETTNERADQKKHLMRGKEAMAGAPLAATAETLAERVKSNPRKLRSQREQEEKELRSLDGEDVTDGVVNQLDSEPDDQVYIFLPESPLEAVATSTAREMDDDNDRVDCNSGGMSVANPASLGDEDGTAKPRRACPEKVVANAPAYTAMVEQNVEKLFSTPPEKELPTPLADMKMQPAHQAEAVSNNNKQKNCEVPNERKSCGTHKDRRFQPPQWKQEFFLNLRSGVLRTGKVRVLLTLRSPLVTVGVEGVGATVLVDNSGGSGDISHIKYSLVTRSYIRTKAEVCNYQMTTVERSSYVDVKRGKVVTLPEVDLPVPKSTPLTMVTEGMGTLTFLDVRLYVGTTLKTFSKSVATEVVLVSGQDILNCSRRLLRWTCFFRRRSGVGASDITVRPPTINLSEKNSRLCVMDAGYSSAPGKQGRPSLQTKDSHTSSVPLSSVSRSMSILQTGHRISKEAPSVDVQHLARALNYEEAVFMPCDDNGDASGFPSHADPMASLNPLFGSAYNVENMPTEGDKYNVLRY</sequence>
<dbReference type="GO" id="GO:0015031">
    <property type="term" value="P:protein transport"/>
    <property type="evidence" value="ECO:0007669"/>
    <property type="project" value="TreeGrafter"/>
</dbReference>
<feature type="region of interest" description="Disordered" evidence="1">
    <location>
        <begin position="339"/>
        <end position="374"/>
    </location>
</feature>
<evidence type="ECO:0000313" key="2">
    <source>
        <dbReference type="EMBL" id="KAG5490577.1"/>
    </source>
</evidence>
<accession>A0A836HQF5</accession>
<comment type="caution">
    <text evidence="2">The sequence shown here is derived from an EMBL/GenBank/DDBJ whole genome shotgun (WGS) entry which is preliminary data.</text>
</comment>
<dbReference type="Proteomes" id="UP000674318">
    <property type="component" value="Unassembled WGS sequence"/>
</dbReference>
<reference evidence="2 3" key="1">
    <citation type="submission" date="2021-02" db="EMBL/GenBank/DDBJ databases">
        <title>Porcisia hertigi Genome sequencing and assembly.</title>
        <authorList>
            <person name="Almutairi H."/>
            <person name="Gatherer D."/>
        </authorList>
    </citation>
    <scope>NUCLEOTIDE SEQUENCE [LARGE SCALE GENOMIC DNA]</scope>
    <source>
        <strain evidence="2 3">C119</strain>
    </source>
</reference>
<dbReference type="InterPro" id="IPR050357">
    <property type="entry name" value="Arrestin_domain-protein"/>
</dbReference>
<dbReference type="KEGG" id="phet:94286825"/>
<gene>
    <name evidence="2" type="ORF">JKF63_00697</name>
</gene>
<organism evidence="2 3">
    <name type="scientific">Porcisia hertigi</name>
    <dbReference type="NCBI Taxonomy" id="2761500"/>
    <lineage>
        <taxon>Eukaryota</taxon>
        <taxon>Discoba</taxon>
        <taxon>Euglenozoa</taxon>
        <taxon>Kinetoplastea</taxon>
        <taxon>Metakinetoplastina</taxon>
        <taxon>Trypanosomatida</taxon>
        <taxon>Trypanosomatidae</taxon>
        <taxon>Leishmaniinae</taxon>
        <taxon>Porcisia</taxon>
    </lineage>
</organism>
<keyword evidence="3" id="KW-1185">Reference proteome</keyword>
<feature type="region of interest" description="Disordered" evidence="1">
    <location>
        <begin position="479"/>
        <end position="511"/>
    </location>
</feature>
<evidence type="ECO:0000256" key="1">
    <source>
        <dbReference type="SAM" id="MobiDB-lite"/>
    </source>
</evidence>
<feature type="region of interest" description="Disordered" evidence="1">
    <location>
        <begin position="415"/>
        <end position="435"/>
    </location>
</feature>
<feature type="compositionally biased region" description="Basic and acidic residues" evidence="1">
    <location>
        <begin position="350"/>
        <end position="363"/>
    </location>
</feature>
<name>A0A836HQF5_9TRYP</name>
<dbReference type="GeneID" id="94286825"/>
<dbReference type="EMBL" id="JAFJZO010000036">
    <property type="protein sequence ID" value="KAG5490577.1"/>
    <property type="molecule type" value="Genomic_DNA"/>
</dbReference>
<feature type="region of interest" description="Disordered" evidence="1">
    <location>
        <begin position="716"/>
        <end position="740"/>
    </location>
</feature>
<dbReference type="Gene3D" id="2.60.40.640">
    <property type="match status" value="1"/>
</dbReference>
<dbReference type="RefSeq" id="XP_067752905.1">
    <property type="nucleotide sequence ID" value="XM_067896748.1"/>
</dbReference>
<dbReference type="AlphaFoldDB" id="A0A836HQF5"/>
<feature type="compositionally biased region" description="Basic and acidic residues" evidence="1">
    <location>
        <begin position="499"/>
        <end position="508"/>
    </location>
</feature>
<dbReference type="OrthoDB" id="2333384at2759"/>
<evidence type="ECO:0008006" key="4">
    <source>
        <dbReference type="Google" id="ProtNLM"/>
    </source>
</evidence>
<dbReference type="PANTHER" id="PTHR11188:SF17">
    <property type="entry name" value="FI21816P1"/>
    <property type="match status" value="1"/>
</dbReference>
<dbReference type="GO" id="GO:0005737">
    <property type="term" value="C:cytoplasm"/>
    <property type="evidence" value="ECO:0007669"/>
    <property type="project" value="TreeGrafter"/>
</dbReference>